<reference evidence="3" key="1">
    <citation type="submission" date="2021-07" db="EMBL/GenBank/DDBJ databases">
        <title>New genus and species of the family Alcaligenaceae.</title>
        <authorList>
            <person name="Hahn M.W."/>
        </authorList>
    </citation>
    <scope>NUCLEOTIDE SEQUENCE</scope>
    <source>
        <strain evidence="3">LF4-65</strain>
    </source>
</reference>
<keyword evidence="1 2" id="KW-0732">Signal</keyword>
<evidence type="ECO:0000256" key="2">
    <source>
        <dbReference type="SAM" id="SignalP"/>
    </source>
</evidence>
<gene>
    <name evidence="3" type="ORF">KZZ10_02705</name>
</gene>
<sequence length="266" mass="28730">MKAMKSMRLAGVALILATSFGMGSTMAQQAAPALKAPPKQIPAIEQGALDIVKGMSAKLAGAKTLQFQVRVQSEAPSIDGIAVIYTSNSEFTLQRPNKLTAVRTGQGNPSELIYDGKSVAVITPDSDLVAFSKAPSDIDAMAQFIFEKAGIYFPGGMILLSDPYANITGDLRAAFIVEKSKLVGGVETDVVVLAGSGVEGQFWIGSQDKLPYMMTMIYTKEPNRPRVTLEFRDWKVNHSVDPKRFSLEKVKDAIKVDFARIDAPLN</sequence>
<accession>A0A953N9D6</accession>
<dbReference type="EMBL" id="JAHXRI010000004">
    <property type="protein sequence ID" value="MBZ1349544.1"/>
    <property type="molecule type" value="Genomic_DNA"/>
</dbReference>
<dbReference type="Proteomes" id="UP000739565">
    <property type="component" value="Unassembled WGS sequence"/>
</dbReference>
<evidence type="ECO:0000256" key="1">
    <source>
        <dbReference type="ARBA" id="ARBA00022729"/>
    </source>
</evidence>
<comment type="caution">
    <text evidence="3">The sequence shown here is derived from an EMBL/GenBank/DDBJ whole genome shotgun (WGS) entry which is preliminary data.</text>
</comment>
<feature type="signal peptide" evidence="2">
    <location>
        <begin position="1"/>
        <end position="27"/>
    </location>
</feature>
<dbReference type="InterPro" id="IPR029046">
    <property type="entry name" value="LolA/LolB/LppX"/>
</dbReference>
<dbReference type="InterPro" id="IPR019207">
    <property type="entry name" value="DUF2092"/>
</dbReference>
<feature type="chain" id="PRO_5037464189" evidence="2">
    <location>
        <begin position="28"/>
        <end position="266"/>
    </location>
</feature>
<protein>
    <submittedName>
        <fullName evidence="3">DUF2092 domain-containing protein</fullName>
    </submittedName>
</protein>
<evidence type="ECO:0000313" key="3">
    <source>
        <dbReference type="EMBL" id="MBZ1349544.1"/>
    </source>
</evidence>
<dbReference type="AlphaFoldDB" id="A0A953N9D6"/>
<name>A0A953N9D6_9BURK</name>
<organism evidence="3 4">
    <name type="scientific">Zwartia hollandica</name>
    <dbReference type="NCBI Taxonomy" id="324606"/>
    <lineage>
        <taxon>Bacteria</taxon>
        <taxon>Pseudomonadati</taxon>
        <taxon>Pseudomonadota</taxon>
        <taxon>Betaproteobacteria</taxon>
        <taxon>Burkholderiales</taxon>
        <taxon>Alcaligenaceae</taxon>
        <taxon>Zwartia</taxon>
    </lineage>
</organism>
<proteinExistence type="predicted"/>
<dbReference type="SUPFAM" id="SSF89392">
    <property type="entry name" value="Prokaryotic lipoproteins and lipoprotein localization factors"/>
    <property type="match status" value="1"/>
</dbReference>
<dbReference type="Pfam" id="PF09865">
    <property type="entry name" value="DUF2092"/>
    <property type="match status" value="1"/>
</dbReference>
<evidence type="ECO:0000313" key="4">
    <source>
        <dbReference type="Proteomes" id="UP000739565"/>
    </source>
</evidence>
<keyword evidence="4" id="KW-1185">Reference proteome</keyword>
<dbReference type="Gene3D" id="2.50.20.10">
    <property type="entry name" value="Lipoprotein localisation LolA/LolB/LppX"/>
    <property type="match status" value="1"/>
</dbReference>
<dbReference type="RefSeq" id="WP_259659964.1">
    <property type="nucleotide sequence ID" value="NZ_JAHXRI010000004.1"/>
</dbReference>